<dbReference type="RefSeq" id="WP_076954114.1">
    <property type="nucleotide sequence ID" value="NZ_MNPW01000013.1"/>
</dbReference>
<proteinExistence type="predicted"/>
<evidence type="ECO:0000313" key="2">
    <source>
        <dbReference type="Proteomes" id="UP000189295"/>
    </source>
</evidence>
<organism evidence="1 2">
    <name type="scientific">Pseudomonas cedrina subsp. cedrina</name>
    <dbReference type="NCBI Taxonomy" id="76762"/>
    <lineage>
        <taxon>Bacteria</taxon>
        <taxon>Pseudomonadati</taxon>
        <taxon>Pseudomonadota</taxon>
        <taxon>Gammaproteobacteria</taxon>
        <taxon>Pseudomonadales</taxon>
        <taxon>Pseudomonadaceae</taxon>
        <taxon>Pseudomonas</taxon>
    </lineage>
</organism>
<dbReference type="Proteomes" id="UP000189295">
    <property type="component" value="Unassembled WGS sequence"/>
</dbReference>
<reference evidence="1 2" key="1">
    <citation type="submission" date="2016-10" db="EMBL/GenBank/DDBJ databases">
        <title>Pseudomonas lactis sp. nov. and Pseudomonas paralactis sp. nov., isolated from bovine raw milk.</title>
        <authorList>
            <person name="Von Neubeck M."/>
            <person name="Huptas C."/>
            <person name="Glueck C."/>
            <person name="Krewinkel M."/>
            <person name="Stoeckel M."/>
            <person name="Stressler T."/>
            <person name="Fischer L."/>
            <person name="Hinrichs J."/>
            <person name="Scherer S."/>
            <person name="Wenning M."/>
        </authorList>
    </citation>
    <scope>NUCLEOTIDE SEQUENCE [LARGE SCALE GENOMIC DNA]</scope>
    <source>
        <strain evidence="1 2">DSM 17516</strain>
    </source>
</reference>
<name>A0A1V2JZN1_PSECE</name>
<dbReference type="Pfam" id="PF11920">
    <property type="entry name" value="DUF3438"/>
    <property type="match status" value="1"/>
</dbReference>
<dbReference type="OrthoDB" id="7064293at2"/>
<gene>
    <name evidence="1" type="ORF">BLL36_23595</name>
</gene>
<dbReference type="InterPro" id="IPR021844">
    <property type="entry name" value="Integr_conj_element_PFL4704"/>
</dbReference>
<comment type="caution">
    <text evidence="1">The sequence shown here is derived from an EMBL/GenBank/DDBJ whole genome shotgun (WGS) entry which is preliminary data.</text>
</comment>
<dbReference type="EMBL" id="MNPW01000013">
    <property type="protein sequence ID" value="ONH50898.1"/>
    <property type="molecule type" value="Genomic_DNA"/>
</dbReference>
<protein>
    <submittedName>
        <fullName evidence="1">Integrating conjugative element protein</fullName>
    </submittedName>
</protein>
<dbReference type="AlphaFoldDB" id="A0A1V2JZN1"/>
<dbReference type="NCBIfam" id="TIGR03749">
    <property type="entry name" value="conj_TIGR03749"/>
    <property type="match status" value="1"/>
</dbReference>
<sequence>MKALLLSGLGVLFMPATHAVELLRWERLPLAVPLRVGEERVIFLDRNVRVGLPESLQGKLRVQIAGGAVYLLANEPITPSRLQLQDADDGRVILLDIAADPSSAGDTPVEPIRIIEPARLKQSLDDAANPPTPVPVTLTRYAAQSLYAPLRTLEPVPGIRAVPLNRDLPLATLLPERPIAFRALAAWQLENLWVTAVRLRNTSPDWIELDPRLLQGDFVSATFQHSNVGPKGQSTDTTVLYLVTRDHGLAESLLPAIDPVDAASNLSGRRGDEK</sequence>
<accession>A0A1V2JZN1</accession>
<evidence type="ECO:0000313" key="1">
    <source>
        <dbReference type="EMBL" id="ONH50898.1"/>
    </source>
</evidence>